<sequence length="301" mass="35406">MKEKILYIYPTKPFNFDLTKRIVKNFFPTKENYRIINDNIVFSYNLANQLVIVALKSLGTLEEPKIKVKLLSHKGLYDSEIKKIKNKIIRQFSLKITLSDFYEKLYNFDFLKHKFKKLYGYHPVSFSSIEEAGIWAILSQHSKFQQAYNQKKDISLLCSFKESVKSIEFHGFPNIKQLGSIPKETCIEIVGDCRKVTYLSNFISTLNNIEIDDLYTYSYDKLFDLLISIKGIGTWSSEFIILRGAANFEKAPLSERANIKVFQQYYNEQIDKYISFYSTYSGLWIHYLRIYDYLNKGVLSR</sequence>
<dbReference type="GO" id="GO:0003824">
    <property type="term" value="F:catalytic activity"/>
    <property type="evidence" value="ECO:0007669"/>
    <property type="project" value="InterPro"/>
</dbReference>
<evidence type="ECO:0000313" key="1">
    <source>
        <dbReference type="EMBL" id="CAD0152024.1"/>
    </source>
</evidence>
<dbReference type="Gene3D" id="3.30.310.20">
    <property type="entry name" value="DNA-3-methyladenine glycosylase AlkA, N-terminal domain"/>
    <property type="match status" value="1"/>
</dbReference>
<dbReference type="InterPro" id="IPR037046">
    <property type="entry name" value="AlkA_N_sf"/>
</dbReference>
<organism evidence="1 2">
    <name type="scientific">Streptococcus thermophilus</name>
    <dbReference type="NCBI Taxonomy" id="1308"/>
    <lineage>
        <taxon>Bacteria</taxon>
        <taxon>Bacillati</taxon>
        <taxon>Bacillota</taxon>
        <taxon>Bacilli</taxon>
        <taxon>Lactobacillales</taxon>
        <taxon>Streptococcaceae</taxon>
        <taxon>Streptococcus</taxon>
    </lineage>
</organism>
<gene>
    <name evidence="1" type="ORF">STHERMO_0780</name>
</gene>
<dbReference type="RefSeq" id="WP_179972503.1">
    <property type="nucleotide sequence ID" value="NZ_LR822020.1"/>
</dbReference>
<dbReference type="GO" id="GO:0006281">
    <property type="term" value="P:DNA repair"/>
    <property type="evidence" value="ECO:0007669"/>
    <property type="project" value="InterPro"/>
</dbReference>
<evidence type="ECO:0000313" key="2">
    <source>
        <dbReference type="Proteomes" id="UP000509791"/>
    </source>
</evidence>
<dbReference type="Gene3D" id="1.10.340.30">
    <property type="entry name" value="Hypothetical protein, domain 2"/>
    <property type="match status" value="1"/>
</dbReference>
<evidence type="ECO:0008006" key="3">
    <source>
        <dbReference type="Google" id="ProtNLM"/>
    </source>
</evidence>
<dbReference type="InterPro" id="IPR011257">
    <property type="entry name" value="DNA_glycosylase"/>
</dbReference>
<dbReference type="Proteomes" id="UP000509791">
    <property type="component" value="Chromosome"/>
</dbReference>
<reference evidence="1 2" key="1">
    <citation type="submission" date="2020-06" db="EMBL/GenBank/DDBJ databases">
        <authorList>
            <person name="Chuat V."/>
        </authorList>
    </citation>
    <scope>NUCLEOTIDE SEQUENCE [LARGE SCALE GENOMIC DNA]</scope>
    <source>
        <strain evidence="1">STH_CIRM_998</strain>
    </source>
</reference>
<dbReference type="EMBL" id="LR822027">
    <property type="protein sequence ID" value="CAD0152024.1"/>
    <property type="molecule type" value="Genomic_DNA"/>
</dbReference>
<protein>
    <recommendedName>
        <fullName evidence="3">HhH-GPD domain-containing protein</fullName>
    </recommendedName>
</protein>
<name>A0A8D6XSB8_STRTR</name>
<accession>A0A8D6XSB8</accession>
<proteinExistence type="predicted"/>
<dbReference type="SUPFAM" id="SSF48150">
    <property type="entry name" value="DNA-glycosylase"/>
    <property type="match status" value="1"/>
</dbReference>
<dbReference type="AlphaFoldDB" id="A0A8D6XSB8"/>